<name>A0A0E0HMK8_ORYNI</name>
<evidence type="ECO:0000313" key="2">
    <source>
        <dbReference type="EnsemblPlants" id="ONIVA06G08190.1"/>
    </source>
</evidence>
<dbReference type="EnsemblPlants" id="ONIVA06G08190.1">
    <property type="protein sequence ID" value="ONIVA06G08190.1"/>
    <property type="gene ID" value="ONIVA06G08190"/>
</dbReference>
<dbReference type="Gramene" id="ONIVA06G08190.1">
    <property type="protein sequence ID" value="ONIVA06G08190.1"/>
    <property type="gene ID" value="ONIVA06G08190"/>
</dbReference>
<reference evidence="2" key="1">
    <citation type="submission" date="2015-04" db="UniProtKB">
        <authorList>
            <consortium name="EnsemblPlants"/>
        </authorList>
    </citation>
    <scope>IDENTIFICATION</scope>
    <source>
        <strain evidence="2">SL10</strain>
    </source>
</reference>
<feature type="compositionally biased region" description="Basic residues" evidence="1">
    <location>
        <begin position="12"/>
        <end position="24"/>
    </location>
</feature>
<sequence>MVIEVGDGLGQRRPRGYHQKHPRRSPPEKENMVTEKLDGPFSNIVGMKNTWRKTKPVGPWEDIKKRNGNFSRGVRGWWVNMLFISLSLLVGECDIYDA</sequence>
<evidence type="ECO:0000313" key="3">
    <source>
        <dbReference type="Proteomes" id="UP000006591"/>
    </source>
</evidence>
<organism evidence="2">
    <name type="scientific">Oryza nivara</name>
    <name type="common">Indian wild rice</name>
    <name type="synonym">Oryza sativa f. spontanea</name>
    <dbReference type="NCBI Taxonomy" id="4536"/>
    <lineage>
        <taxon>Eukaryota</taxon>
        <taxon>Viridiplantae</taxon>
        <taxon>Streptophyta</taxon>
        <taxon>Embryophyta</taxon>
        <taxon>Tracheophyta</taxon>
        <taxon>Spermatophyta</taxon>
        <taxon>Magnoliopsida</taxon>
        <taxon>Liliopsida</taxon>
        <taxon>Poales</taxon>
        <taxon>Poaceae</taxon>
        <taxon>BOP clade</taxon>
        <taxon>Oryzoideae</taxon>
        <taxon>Oryzeae</taxon>
        <taxon>Oryzinae</taxon>
        <taxon>Oryza</taxon>
    </lineage>
</organism>
<keyword evidence="3" id="KW-1185">Reference proteome</keyword>
<evidence type="ECO:0000256" key="1">
    <source>
        <dbReference type="SAM" id="MobiDB-lite"/>
    </source>
</evidence>
<reference evidence="2" key="2">
    <citation type="submission" date="2018-04" db="EMBL/GenBank/DDBJ databases">
        <title>OnivRS2 (Oryza nivara Reference Sequence Version 2).</title>
        <authorList>
            <person name="Zhang J."/>
            <person name="Kudrna D."/>
            <person name="Lee S."/>
            <person name="Talag J."/>
            <person name="Rajasekar S."/>
            <person name="Welchert J."/>
            <person name="Hsing Y.-I."/>
            <person name="Wing R.A."/>
        </authorList>
    </citation>
    <scope>NUCLEOTIDE SEQUENCE [LARGE SCALE GENOMIC DNA]</scope>
    <source>
        <strain evidence="2">SL10</strain>
    </source>
</reference>
<feature type="region of interest" description="Disordered" evidence="1">
    <location>
        <begin position="1"/>
        <end position="35"/>
    </location>
</feature>
<dbReference type="AlphaFoldDB" id="A0A0E0HMK8"/>
<protein>
    <submittedName>
        <fullName evidence="2">Uncharacterized protein</fullName>
    </submittedName>
</protein>
<dbReference type="HOGENOM" id="CLU_2337215_0_0_1"/>
<dbReference type="OMA" id="GPWEDIK"/>
<proteinExistence type="predicted"/>
<feature type="compositionally biased region" description="Basic and acidic residues" evidence="1">
    <location>
        <begin position="25"/>
        <end position="35"/>
    </location>
</feature>
<accession>A0A0E0HMK8</accession>
<dbReference type="Proteomes" id="UP000006591">
    <property type="component" value="Chromosome 6"/>
</dbReference>